<evidence type="ECO:0000313" key="1">
    <source>
        <dbReference type="EMBL" id="MQY31223.1"/>
    </source>
</evidence>
<dbReference type="Proteomes" id="UP000431401">
    <property type="component" value="Unassembled WGS sequence"/>
</dbReference>
<evidence type="ECO:0000313" key="2">
    <source>
        <dbReference type="Proteomes" id="UP000431401"/>
    </source>
</evidence>
<keyword evidence="2" id="KW-1185">Reference proteome</keyword>
<name>A0A7K0DZI5_9NOCA</name>
<accession>A0A7K0DZI5</accession>
<protein>
    <submittedName>
        <fullName evidence="1">Uncharacterized protein</fullName>
    </submittedName>
</protein>
<reference evidence="1 2" key="1">
    <citation type="submission" date="2019-10" db="EMBL/GenBank/DDBJ databases">
        <title>Nocardia macrotermitis sp. nov. and Nocardia aurantia sp. nov., isolated from the gut of fungus growing-termite Macrotermes natalensis.</title>
        <authorList>
            <person name="Benndorf R."/>
            <person name="Schwitalla J."/>
            <person name="Martin K."/>
            <person name="De Beer W."/>
            <person name="Kaster A.-K."/>
            <person name="Vollmers J."/>
            <person name="Poulsen M."/>
            <person name="Beemelmanns C."/>
        </authorList>
    </citation>
    <scope>NUCLEOTIDE SEQUENCE [LARGE SCALE GENOMIC DNA]</scope>
    <source>
        <strain evidence="1 2">RB56</strain>
    </source>
</reference>
<gene>
    <name evidence="1" type="ORF">NRB56_68310</name>
</gene>
<dbReference type="EMBL" id="WEGI01000017">
    <property type="protein sequence ID" value="MQY31223.1"/>
    <property type="molecule type" value="Genomic_DNA"/>
</dbReference>
<comment type="caution">
    <text evidence="1">The sequence shown here is derived from an EMBL/GenBank/DDBJ whole genome shotgun (WGS) entry which is preliminary data.</text>
</comment>
<dbReference type="AlphaFoldDB" id="A0A7K0DZI5"/>
<sequence length="63" mass="6667">MSQAVGARGSAAAAESAAANVRRMRWRGYREPTSKEFRTVSVRVTRSLSPEAAGSVTVGGTIR</sequence>
<organism evidence="1 2">
    <name type="scientific">Nocardia aurantia</name>
    <dbReference type="NCBI Taxonomy" id="2585199"/>
    <lineage>
        <taxon>Bacteria</taxon>
        <taxon>Bacillati</taxon>
        <taxon>Actinomycetota</taxon>
        <taxon>Actinomycetes</taxon>
        <taxon>Mycobacteriales</taxon>
        <taxon>Nocardiaceae</taxon>
        <taxon>Nocardia</taxon>
    </lineage>
</organism>
<proteinExistence type="predicted"/>